<keyword evidence="2" id="KW-1185">Reference proteome</keyword>
<sequence length="209" mass="23117">MANWPSRYTDLRNFSCRQIQVTLANEECKVGSTTTETTTVQKTVTETETLPPKTRTVTETVELPAKYVFVYCVDIIFHPQGGSDRTKTIVETETPAPKTKTVIETETLPAKIKTVTETEQLPPKTKTTTEIEIETRITTSTATETLTTTLLQAVPTDIAHNAAALCAAWYEDGSRPIPAFDVHGVPQCCLQIPDPAHKFFGDCTIVKRN</sequence>
<evidence type="ECO:0000313" key="2">
    <source>
        <dbReference type="Proteomes" id="UP000242519"/>
    </source>
</evidence>
<comment type="caution">
    <text evidence="1">The sequence shown here is derived from an EMBL/GenBank/DDBJ whole genome shotgun (WGS) entry which is preliminary data.</text>
</comment>
<protein>
    <submittedName>
        <fullName evidence="1">Uncharacterized protein</fullName>
    </submittedName>
</protein>
<accession>A0A218Z2U6</accession>
<organism evidence="1 2">
    <name type="scientific">Diplocarpon coronariae</name>
    <dbReference type="NCBI Taxonomy" id="2795749"/>
    <lineage>
        <taxon>Eukaryota</taxon>
        <taxon>Fungi</taxon>
        <taxon>Dikarya</taxon>
        <taxon>Ascomycota</taxon>
        <taxon>Pezizomycotina</taxon>
        <taxon>Leotiomycetes</taxon>
        <taxon>Helotiales</taxon>
        <taxon>Drepanopezizaceae</taxon>
        <taxon>Diplocarpon</taxon>
    </lineage>
</organism>
<evidence type="ECO:0000313" key="1">
    <source>
        <dbReference type="EMBL" id="OWP01863.1"/>
    </source>
</evidence>
<dbReference type="EMBL" id="MZNU01000257">
    <property type="protein sequence ID" value="OWP01863.1"/>
    <property type="molecule type" value="Genomic_DNA"/>
</dbReference>
<reference evidence="1 2" key="1">
    <citation type="submission" date="2017-04" db="EMBL/GenBank/DDBJ databases">
        <title>Draft genome sequence of Marssonina coronaria NL1: causal agent of apple blotch.</title>
        <authorList>
            <person name="Cheng Q."/>
        </authorList>
    </citation>
    <scope>NUCLEOTIDE SEQUENCE [LARGE SCALE GENOMIC DNA]</scope>
    <source>
        <strain evidence="1 2">NL1</strain>
    </source>
</reference>
<dbReference type="OrthoDB" id="3547527at2759"/>
<dbReference type="InParanoid" id="A0A218Z2U6"/>
<gene>
    <name evidence="1" type="ORF">B2J93_4713</name>
</gene>
<proteinExistence type="predicted"/>
<dbReference type="AlphaFoldDB" id="A0A218Z2U6"/>
<name>A0A218Z2U6_9HELO</name>
<dbReference type="Proteomes" id="UP000242519">
    <property type="component" value="Unassembled WGS sequence"/>
</dbReference>